<dbReference type="Pfam" id="PF25390">
    <property type="entry name" value="WD40_RLD"/>
    <property type="match status" value="1"/>
</dbReference>
<dbReference type="PROSITE" id="PS50012">
    <property type="entry name" value="RCC1_3"/>
    <property type="match status" value="7"/>
</dbReference>
<dbReference type="InterPro" id="IPR058923">
    <property type="entry name" value="RCC1-like_dom"/>
</dbReference>
<dbReference type="PROSITE" id="PS00626">
    <property type="entry name" value="RCC1_2"/>
    <property type="match status" value="2"/>
</dbReference>
<dbReference type="AlphaFoldDB" id="A0A5C6CNL6"/>
<dbReference type="Gene3D" id="2.130.10.30">
    <property type="entry name" value="Regulator of chromosome condensation 1/beta-lactamase-inhibitor protein II"/>
    <property type="match status" value="2"/>
</dbReference>
<dbReference type="OrthoDB" id="247643at2"/>
<reference evidence="3 4" key="1">
    <citation type="submission" date="2019-02" db="EMBL/GenBank/DDBJ databases">
        <title>Deep-cultivation of Planctomycetes and their phenomic and genomic characterization uncovers novel biology.</title>
        <authorList>
            <person name="Wiegand S."/>
            <person name="Jogler M."/>
            <person name="Boedeker C."/>
            <person name="Pinto D."/>
            <person name="Vollmers J."/>
            <person name="Rivas-Marin E."/>
            <person name="Kohn T."/>
            <person name="Peeters S.H."/>
            <person name="Heuer A."/>
            <person name="Rast P."/>
            <person name="Oberbeckmann S."/>
            <person name="Bunk B."/>
            <person name="Jeske O."/>
            <person name="Meyerdierks A."/>
            <person name="Storesund J.E."/>
            <person name="Kallscheuer N."/>
            <person name="Luecker S."/>
            <person name="Lage O.M."/>
            <person name="Pohl T."/>
            <person name="Merkel B.J."/>
            <person name="Hornburger P."/>
            <person name="Mueller R.-W."/>
            <person name="Bruemmer F."/>
            <person name="Labrenz M."/>
            <person name="Spormann A.M."/>
            <person name="Op Den Camp H."/>
            <person name="Overmann J."/>
            <person name="Amann R."/>
            <person name="Jetten M.S.M."/>
            <person name="Mascher T."/>
            <person name="Medema M.H."/>
            <person name="Devos D.P."/>
            <person name="Kaster A.-K."/>
            <person name="Ovreas L."/>
            <person name="Rohde M."/>
            <person name="Galperin M.Y."/>
            <person name="Jogler C."/>
        </authorList>
    </citation>
    <scope>NUCLEOTIDE SEQUENCE [LARGE SCALE GENOMIC DNA]</scope>
    <source>
        <strain evidence="3 4">Pla144</strain>
    </source>
</reference>
<sequence>MHYLRIPPRLAGIDRNLTPALFFVLFASFAIPAPSYAGRAFSFGDGERGNTGLGVATYATASATPIVTPNFNGNAIKQVSAGSAYSLILGDDGAVYSFGWNFNGRTGLGLTDLESNTFSPTEIDMSSLVGETVAKVETGGTFSLLLTEDGDVFSFGDNSAGQAGVGTNVSEVPTASPINKTYIQNRAISQISAGSHHGLLLADDGSVFSFGRSTHGQTGLGTDNDVLIPTPINSSYFNGKTIVQVSAGNSYSLLLADDGTVFSFGDNGGGQTGLGTTNFDALFPTPIDTSNLTGKKIVQISAFDATSFLLADDGTVFSFGDNANGRAGLGSVIQTALVATPIDSTNLAGKKIVEVSAGDDHSLLLADDGTAFSFGRNEHWGQTGLGTTVGDTFIATPIDVSNLGSRTITQVSAGGLHSLLLTVPEPPSFALLGLVLGASCCFGGRNHN</sequence>
<dbReference type="PANTHER" id="PTHR22872">
    <property type="entry name" value="BTK-BINDING PROTEIN-RELATED"/>
    <property type="match status" value="1"/>
</dbReference>
<dbReference type="InterPro" id="IPR009091">
    <property type="entry name" value="RCC1/BLIP-II"/>
</dbReference>
<comment type="caution">
    <text evidence="3">The sequence shown here is derived from an EMBL/GenBank/DDBJ whole genome shotgun (WGS) entry which is preliminary data.</text>
</comment>
<protein>
    <submittedName>
        <fullName evidence="3">Regulator of chromosome condensation (RCC1) repeat protein</fullName>
    </submittedName>
</protein>
<feature type="domain" description="RCC1-like" evidence="2">
    <location>
        <begin position="129"/>
        <end position="422"/>
    </location>
</feature>
<keyword evidence="4" id="KW-1185">Reference proteome</keyword>
<dbReference type="EMBL" id="SJPS01000004">
    <property type="protein sequence ID" value="TWU26120.1"/>
    <property type="molecule type" value="Genomic_DNA"/>
</dbReference>
<organism evidence="3 4">
    <name type="scientific">Bythopirellula polymerisocia</name>
    <dbReference type="NCBI Taxonomy" id="2528003"/>
    <lineage>
        <taxon>Bacteria</taxon>
        <taxon>Pseudomonadati</taxon>
        <taxon>Planctomycetota</taxon>
        <taxon>Planctomycetia</taxon>
        <taxon>Pirellulales</taxon>
        <taxon>Lacipirellulaceae</taxon>
        <taxon>Bythopirellula</taxon>
    </lineage>
</organism>
<dbReference type="PRINTS" id="PR00633">
    <property type="entry name" value="RCCNDNSATION"/>
</dbReference>
<name>A0A5C6CNL6_9BACT</name>
<gene>
    <name evidence="3" type="ORF">Pla144_33370</name>
</gene>
<dbReference type="SUPFAM" id="SSF50985">
    <property type="entry name" value="RCC1/BLIP-II"/>
    <property type="match status" value="1"/>
</dbReference>
<evidence type="ECO:0000256" key="1">
    <source>
        <dbReference type="ARBA" id="ARBA00022737"/>
    </source>
</evidence>
<dbReference type="Proteomes" id="UP000318437">
    <property type="component" value="Unassembled WGS sequence"/>
</dbReference>
<dbReference type="Pfam" id="PF13540">
    <property type="entry name" value="RCC1_2"/>
    <property type="match status" value="1"/>
</dbReference>
<evidence type="ECO:0000259" key="2">
    <source>
        <dbReference type="Pfam" id="PF25390"/>
    </source>
</evidence>
<evidence type="ECO:0000313" key="3">
    <source>
        <dbReference type="EMBL" id="TWU26120.1"/>
    </source>
</evidence>
<keyword evidence="1" id="KW-0677">Repeat</keyword>
<dbReference type="RefSeq" id="WP_146451662.1">
    <property type="nucleotide sequence ID" value="NZ_SJPS01000004.1"/>
</dbReference>
<evidence type="ECO:0000313" key="4">
    <source>
        <dbReference type="Proteomes" id="UP000318437"/>
    </source>
</evidence>
<dbReference type="InterPro" id="IPR051625">
    <property type="entry name" value="Signaling_Regulatory_Domain"/>
</dbReference>
<dbReference type="InterPro" id="IPR000408">
    <property type="entry name" value="Reg_chr_condens"/>
</dbReference>
<proteinExistence type="predicted"/>
<accession>A0A5C6CNL6</accession>